<comment type="similarity">
    <text evidence="2">Belongs to the class-I pyridoxal-phosphate-dependent aminotransferase family.</text>
</comment>
<dbReference type="InterPro" id="IPR051326">
    <property type="entry name" value="Kynurenine-oxoglutarate_AT"/>
</dbReference>
<evidence type="ECO:0000259" key="11">
    <source>
        <dbReference type="Pfam" id="PF00155"/>
    </source>
</evidence>
<dbReference type="Pfam" id="PF00155">
    <property type="entry name" value="Aminotran_1_2"/>
    <property type="match status" value="1"/>
</dbReference>
<dbReference type="InterPro" id="IPR015421">
    <property type="entry name" value="PyrdxlP-dep_Trfase_major"/>
</dbReference>
<evidence type="ECO:0000256" key="1">
    <source>
        <dbReference type="ARBA" id="ARBA00001933"/>
    </source>
</evidence>
<dbReference type="SUPFAM" id="SSF53383">
    <property type="entry name" value="PLP-dependent transferases"/>
    <property type="match status" value="1"/>
</dbReference>
<comment type="cofactor">
    <cofactor evidence="1">
        <name>pyridoxal 5'-phosphate</name>
        <dbReference type="ChEBI" id="CHEBI:597326"/>
    </cofactor>
</comment>
<dbReference type="GO" id="GO:0030170">
    <property type="term" value="F:pyridoxal phosphate binding"/>
    <property type="evidence" value="ECO:0007669"/>
    <property type="project" value="InterPro"/>
</dbReference>
<dbReference type="FunFam" id="3.90.1150.10:FF:000021">
    <property type="entry name" value="Kynurenine--oxoglutarate transaminase 3"/>
    <property type="match status" value="1"/>
</dbReference>
<dbReference type="Proteomes" id="UP000593567">
    <property type="component" value="Unassembled WGS sequence"/>
</dbReference>
<reference evidence="12" key="1">
    <citation type="submission" date="2020-06" db="EMBL/GenBank/DDBJ databases">
        <title>Draft genome of Bugula neritina, a colonial animal packing powerful symbionts and potential medicines.</title>
        <authorList>
            <person name="Rayko M."/>
        </authorList>
    </citation>
    <scope>NUCLEOTIDE SEQUENCE [LARGE SCALE GENOMIC DNA]</scope>
    <source>
        <strain evidence="12">Kwan_BN1</strain>
    </source>
</reference>
<dbReference type="Gene3D" id="3.90.1150.10">
    <property type="entry name" value="Aspartate Aminotransferase, domain 1"/>
    <property type="match status" value="1"/>
</dbReference>
<sequence>MASSKLTMADRLQGNDKSVWVTFTELARTTGAVNLGQGFPNYPPPDYVCNALTKIGESGNFMLNQYTRGFGHPKLVSNIAKLYGKLHNRDIDPMSEVMVSSGAYESLFCIFQGLVNPGDEVIIIEPFFDCYEPMTKIAGGKPVFIPLRPSPSTNSGENSSADWKLDPEELSSKFTSKTKLIILNTPNNPLGKVFTRPELELIADLCIKHDVACVADEVYEWMTYPGVEHVRIASLPGMWDRTITVSSAGKMFSATGWKLGWSVGPPHLLKSLMAVHQNCVYTCCTPLQEAVADGFELEINRLETNKEQSYVYTLPNVELLPKKNRMAAMLKEAGLVPIIPEGGYFMLADWTKLGITDDQIEDGSDEPKDFKIVKWLTKEKKLATIPCSAFYGPEHKHLAENYIRFCFFKDDKTIEAAGEILKSFK</sequence>
<dbReference type="InterPro" id="IPR015424">
    <property type="entry name" value="PyrdxlP-dep_Trfase"/>
</dbReference>
<dbReference type="FunFam" id="3.40.640.10:FF:000024">
    <property type="entry name" value="Kynurenine--oxoglutarate transaminase 3"/>
    <property type="match status" value="1"/>
</dbReference>
<evidence type="ECO:0000256" key="10">
    <source>
        <dbReference type="ARBA" id="ARBA00049325"/>
    </source>
</evidence>
<dbReference type="UniPathway" id="UPA00334">
    <property type="reaction ID" value="UER00726"/>
</dbReference>
<comment type="pathway">
    <text evidence="9">Amino-acid degradation; L-kynurenine degradation; kynurenate from L-kynurenine: step 1/2.</text>
</comment>
<dbReference type="OrthoDB" id="2414662at2759"/>
<evidence type="ECO:0000313" key="12">
    <source>
        <dbReference type="EMBL" id="KAF6036560.1"/>
    </source>
</evidence>
<dbReference type="EMBL" id="VXIV02000702">
    <property type="protein sequence ID" value="KAF6036560.1"/>
    <property type="molecule type" value="Genomic_DNA"/>
</dbReference>
<proteinExistence type="inferred from homology"/>
<evidence type="ECO:0000313" key="13">
    <source>
        <dbReference type="Proteomes" id="UP000593567"/>
    </source>
</evidence>
<dbReference type="GO" id="GO:0097053">
    <property type="term" value="P:L-kynurenine catabolic process"/>
    <property type="evidence" value="ECO:0007669"/>
    <property type="project" value="UniProtKB-UniPathway"/>
</dbReference>
<keyword evidence="6" id="KW-0663">Pyridoxal phosphate</keyword>
<keyword evidence="5" id="KW-0808">Transferase</keyword>
<name>A0A7J7KD18_BUGNE</name>
<gene>
    <name evidence="12" type="ORF">EB796_005127</name>
</gene>
<accession>A0A7J7KD18</accession>
<keyword evidence="13" id="KW-1185">Reference proteome</keyword>
<dbReference type="FunFam" id="3.90.1150.10:FF:000275">
    <property type="entry name" value="kynurenine--oxoglutarate transaminase 1"/>
    <property type="match status" value="1"/>
</dbReference>
<dbReference type="InterPro" id="IPR004839">
    <property type="entry name" value="Aminotransferase_I/II_large"/>
</dbReference>
<dbReference type="CDD" id="cd00609">
    <property type="entry name" value="AAT_like"/>
    <property type="match status" value="1"/>
</dbReference>
<evidence type="ECO:0000256" key="9">
    <source>
        <dbReference type="ARBA" id="ARBA00024016"/>
    </source>
</evidence>
<dbReference type="GO" id="GO:0047804">
    <property type="term" value="F:cysteine-S-conjugate beta-lyase activity"/>
    <property type="evidence" value="ECO:0007669"/>
    <property type="project" value="UniProtKB-EC"/>
</dbReference>
<evidence type="ECO:0000256" key="2">
    <source>
        <dbReference type="ARBA" id="ARBA00007441"/>
    </source>
</evidence>
<dbReference type="GO" id="GO:0016212">
    <property type="term" value="F:kynurenine-oxoglutarate transaminase activity"/>
    <property type="evidence" value="ECO:0007669"/>
    <property type="project" value="UniProtKB-ARBA"/>
</dbReference>
<evidence type="ECO:0000256" key="8">
    <source>
        <dbReference type="ARBA" id="ARBA00023239"/>
    </source>
</evidence>
<evidence type="ECO:0000256" key="4">
    <source>
        <dbReference type="ARBA" id="ARBA00022576"/>
    </source>
</evidence>
<evidence type="ECO:0000256" key="5">
    <source>
        <dbReference type="ARBA" id="ARBA00022679"/>
    </source>
</evidence>
<comment type="caution">
    <text evidence="12">The sequence shown here is derived from an EMBL/GenBank/DDBJ whole genome shotgun (WGS) entry which is preliminary data.</text>
</comment>
<keyword evidence="4" id="KW-0032">Aminotransferase</keyword>
<keyword evidence="7" id="KW-0007">Acetylation</keyword>
<keyword evidence="8" id="KW-0456">Lyase</keyword>
<organism evidence="12 13">
    <name type="scientific">Bugula neritina</name>
    <name type="common">Brown bryozoan</name>
    <name type="synonym">Sertularia neritina</name>
    <dbReference type="NCBI Taxonomy" id="10212"/>
    <lineage>
        <taxon>Eukaryota</taxon>
        <taxon>Metazoa</taxon>
        <taxon>Spiralia</taxon>
        <taxon>Lophotrochozoa</taxon>
        <taxon>Bryozoa</taxon>
        <taxon>Gymnolaemata</taxon>
        <taxon>Cheilostomatida</taxon>
        <taxon>Flustrina</taxon>
        <taxon>Buguloidea</taxon>
        <taxon>Bugulidae</taxon>
        <taxon>Bugula</taxon>
    </lineage>
</organism>
<dbReference type="PANTHER" id="PTHR43807">
    <property type="entry name" value="FI04487P"/>
    <property type="match status" value="1"/>
</dbReference>
<protein>
    <submittedName>
        <fullName evidence="12">CCBL2</fullName>
    </submittedName>
</protein>
<evidence type="ECO:0000256" key="7">
    <source>
        <dbReference type="ARBA" id="ARBA00022990"/>
    </source>
</evidence>
<dbReference type="GO" id="GO:0005739">
    <property type="term" value="C:mitochondrion"/>
    <property type="evidence" value="ECO:0007669"/>
    <property type="project" value="TreeGrafter"/>
</dbReference>
<dbReference type="PANTHER" id="PTHR43807:SF20">
    <property type="entry name" value="FI04487P"/>
    <property type="match status" value="1"/>
</dbReference>
<comment type="catalytic activity">
    <reaction evidence="10">
        <text>an S-substituted L-cysteine + H2O = a thiol + pyruvate + NH4(+)</text>
        <dbReference type="Rhea" id="RHEA:18121"/>
        <dbReference type="ChEBI" id="CHEBI:15361"/>
        <dbReference type="ChEBI" id="CHEBI:15377"/>
        <dbReference type="ChEBI" id="CHEBI:28938"/>
        <dbReference type="ChEBI" id="CHEBI:29256"/>
        <dbReference type="ChEBI" id="CHEBI:58717"/>
        <dbReference type="EC" id="4.4.1.13"/>
    </reaction>
    <physiologicalReaction direction="left-to-right" evidence="10">
        <dbReference type="Rhea" id="RHEA:18122"/>
    </physiologicalReaction>
</comment>
<comment type="subunit">
    <text evidence="3">Homodimer.</text>
</comment>
<evidence type="ECO:0000256" key="3">
    <source>
        <dbReference type="ARBA" id="ARBA00011738"/>
    </source>
</evidence>
<dbReference type="AlphaFoldDB" id="A0A7J7KD18"/>
<dbReference type="Gene3D" id="3.40.640.10">
    <property type="entry name" value="Type I PLP-dependent aspartate aminotransferase-like (Major domain)"/>
    <property type="match status" value="1"/>
</dbReference>
<feature type="domain" description="Aminotransferase class I/classII large" evidence="11">
    <location>
        <begin position="33"/>
        <end position="417"/>
    </location>
</feature>
<evidence type="ECO:0000256" key="6">
    <source>
        <dbReference type="ARBA" id="ARBA00022898"/>
    </source>
</evidence>
<dbReference type="InterPro" id="IPR015422">
    <property type="entry name" value="PyrdxlP-dep_Trfase_small"/>
</dbReference>